<comment type="caution">
    <text evidence="1">The sequence shown here is derived from an EMBL/GenBank/DDBJ whole genome shotgun (WGS) entry which is preliminary data.</text>
</comment>
<accession>A0A927G7V9</accession>
<proteinExistence type="predicted"/>
<dbReference type="EMBL" id="JACYHB010000002">
    <property type="protein sequence ID" value="MBD8078335.1"/>
    <property type="molecule type" value="Genomic_DNA"/>
</dbReference>
<evidence type="ECO:0000313" key="1">
    <source>
        <dbReference type="EMBL" id="MBD8078335.1"/>
    </source>
</evidence>
<reference evidence="1" key="2">
    <citation type="submission" date="2020-09" db="EMBL/GenBank/DDBJ databases">
        <authorList>
            <person name="Yu Y."/>
        </authorList>
    </citation>
    <scope>NUCLEOTIDE SEQUENCE</scope>
    <source>
        <strain evidence="1">KCTC 49039</strain>
    </source>
</reference>
<dbReference type="Proteomes" id="UP000610846">
    <property type="component" value="Unassembled WGS sequence"/>
</dbReference>
<keyword evidence="2" id="KW-1185">Reference proteome</keyword>
<dbReference type="RefSeq" id="WP_206715142.1">
    <property type="nucleotide sequence ID" value="NZ_JACYHB010000002.1"/>
</dbReference>
<dbReference type="AlphaFoldDB" id="A0A927G7V9"/>
<protein>
    <submittedName>
        <fullName evidence="1">IS30 family transposase</fullName>
    </submittedName>
</protein>
<gene>
    <name evidence="1" type="ORF">IF651_04595</name>
</gene>
<reference evidence="1" key="1">
    <citation type="journal article" date="2018" name="Curr. Microbiol.">
        <title>Cellulosimicrobium arenosum sp. nov., Isolated from Marine Sediment Sand.</title>
        <authorList>
            <person name="Oh M."/>
            <person name="Kim J.H."/>
            <person name="Yoon J.H."/>
            <person name="Schumann P."/>
            <person name="Kim W."/>
        </authorList>
    </citation>
    <scope>NUCLEOTIDE SEQUENCE</scope>
    <source>
        <strain evidence="1">KCTC 49039</strain>
    </source>
</reference>
<name>A0A927G7V9_9MICO</name>
<sequence>MRARFFAALDREDGSVSAAARAVGVSRNTAFGWARRAGIHGRGKPGTSG</sequence>
<organism evidence="1 2">
    <name type="scientific">Cellulosimicrobium arenosum</name>
    <dbReference type="NCBI Taxonomy" id="2708133"/>
    <lineage>
        <taxon>Bacteria</taxon>
        <taxon>Bacillati</taxon>
        <taxon>Actinomycetota</taxon>
        <taxon>Actinomycetes</taxon>
        <taxon>Micrococcales</taxon>
        <taxon>Promicromonosporaceae</taxon>
        <taxon>Cellulosimicrobium</taxon>
    </lineage>
</organism>
<feature type="non-terminal residue" evidence="1">
    <location>
        <position position="49"/>
    </location>
</feature>
<evidence type="ECO:0000313" key="2">
    <source>
        <dbReference type="Proteomes" id="UP000610846"/>
    </source>
</evidence>